<dbReference type="Gene3D" id="1.10.10.10">
    <property type="entry name" value="Winged helix-like DNA-binding domain superfamily/Winged helix DNA-binding domain"/>
    <property type="match status" value="1"/>
</dbReference>
<evidence type="ECO:0000313" key="9">
    <source>
        <dbReference type="EMBL" id="KDO35349.1"/>
    </source>
</evidence>
<dbReference type="Gene3D" id="3.30.230.130">
    <property type="entry name" value="Cullin, Chain C, Domain 2"/>
    <property type="match status" value="1"/>
</dbReference>
<dbReference type="SMART" id="SM00182">
    <property type="entry name" value="CULLIN"/>
    <property type="match status" value="1"/>
</dbReference>
<accession>A0A067CXC3</accession>
<feature type="region of interest" description="Disordered" evidence="7">
    <location>
        <begin position="333"/>
        <end position="361"/>
    </location>
</feature>
<dbReference type="Pfam" id="PF26557">
    <property type="entry name" value="Cullin_AB"/>
    <property type="match status" value="1"/>
</dbReference>
<dbReference type="Pfam" id="PF08672">
    <property type="entry name" value="ANAPC2"/>
    <property type="match status" value="1"/>
</dbReference>
<protein>
    <recommendedName>
        <fullName evidence="1">Anaphase-promoting complex subunit 2</fullName>
    </recommendedName>
</protein>
<dbReference type="OrthoDB" id="5581181at2759"/>
<dbReference type="InterPro" id="IPR036388">
    <property type="entry name" value="WH-like_DNA-bd_sf"/>
</dbReference>
<dbReference type="GO" id="GO:0031625">
    <property type="term" value="F:ubiquitin protein ligase binding"/>
    <property type="evidence" value="ECO:0007669"/>
    <property type="project" value="InterPro"/>
</dbReference>
<evidence type="ECO:0000313" key="10">
    <source>
        <dbReference type="Proteomes" id="UP000030745"/>
    </source>
</evidence>
<dbReference type="InterPro" id="IPR059120">
    <property type="entry name" value="Cullin-like_AB"/>
</dbReference>
<dbReference type="InterPro" id="IPR014786">
    <property type="entry name" value="ANAPC2_C"/>
</dbReference>
<proteinExistence type="inferred from homology"/>
<feature type="domain" description="Cullin family profile" evidence="8">
    <location>
        <begin position="373"/>
        <end position="556"/>
    </location>
</feature>
<dbReference type="OMA" id="AAKWQES"/>
<evidence type="ECO:0000256" key="5">
    <source>
        <dbReference type="ARBA" id="ARBA00023306"/>
    </source>
</evidence>
<dbReference type="GO" id="GO:0005680">
    <property type="term" value="C:anaphase-promoting complex"/>
    <property type="evidence" value="ECO:0007669"/>
    <property type="project" value="TreeGrafter"/>
</dbReference>
<evidence type="ECO:0000256" key="1">
    <source>
        <dbReference type="ARBA" id="ARBA00016068"/>
    </source>
</evidence>
<evidence type="ECO:0000259" key="8">
    <source>
        <dbReference type="PROSITE" id="PS50069"/>
    </source>
</evidence>
<dbReference type="VEuPathDB" id="FungiDB:SPRG_00198"/>
<dbReference type="PANTHER" id="PTHR45957:SF1">
    <property type="entry name" value="ANAPHASE-PROMOTING COMPLEX SUBUNIT 2"/>
    <property type="match status" value="1"/>
</dbReference>
<dbReference type="EMBL" id="KK583189">
    <property type="protein sequence ID" value="KDO35349.1"/>
    <property type="molecule type" value="Genomic_DNA"/>
</dbReference>
<dbReference type="InterPro" id="IPR057975">
    <property type="entry name" value="TPR_ANAPC2"/>
</dbReference>
<keyword evidence="3" id="KW-0498">Mitosis</keyword>
<dbReference type="Pfam" id="PF25773">
    <property type="entry name" value="TPR_ANAPC2"/>
    <property type="match status" value="1"/>
</dbReference>
<dbReference type="GO" id="GO:0007091">
    <property type="term" value="P:metaphase/anaphase transition of mitotic cell cycle"/>
    <property type="evidence" value="ECO:0007669"/>
    <property type="project" value="TreeGrafter"/>
</dbReference>
<reference evidence="9 10" key="1">
    <citation type="journal article" date="2013" name="PLoS Genet.">
        <title>Distinctive expansion of potential virulence genes in the genome of the oomycete fish pathogen Saprolegnia parasitica.</title>
        <authorList>
            <person name="Jiang R.H."/>
            <person name="de Bruijn I."/>
            <person name="Haas B.J."/>
            <person name="Belmonte R."/>
            <person name="Lobach L."/>
            <person name="Christie J."/>
            <person name="van den Ackerveken G."/>
            <person name="Bottin A."/>
            <person name="Bulone V."/>
            <person name="Diaz-Moreno S.M."/>
            <person name="Dumas B."/>
            <person name="Fan L."/>
            <person name="Gaulin E."/>
            <person name="Govers F."/>
            <person name="Grenville-Briggs L.J."/>
            <person name="Horner N.R."/>
            <person name="Levin J.Z."/>
            <person name="Mammella M."/>
            <person name="Meijer H.J."/>
            <person name="Morris P."/>
            <person name="Nusbaum C."/>
            <person name="Oome S."/>
            <person name="Phillips A.J."/>
            <person name="van Rooyen D."/>
            <person name="Rzeszutek E."/>
            <person name="Saraiva M."/>
            <person name="Secombes C.J."/>
            <person name="Seidl M.F."/>
            <person name="Snel B."/>
            <person name="Stassen J.H."/>
            <person name="Sykes S."/>
            <person name="Tripathy S."/>
            <person name="van den Berg H."/>
            <person name="Vega-Arreguin J.C."/>
            <person name="Wawra S."/>
            <person name="Young S.K."/>
            <person name="Zeng Q."/>
            <person name="Dieguez-Uribeondo J."/>
            <person name="Russ C."/>
            <person name="Tyler B.M."/>
            <person name="van West P."/>
        </authorList>
    </citation>
    <scope>NUCLEOTIDE SEQUENCE [LARGE SCALE GENOMIC DNA]</scope>
    <source>
        <strain evidence="9 10">CBS 223.65</strain>
    </source>
</reference>
<keyword evidence="5" id="KW-0131">Cell cycle</keyword>
<keyword evidence="10" id="KW-1185">Reference proteome</keyword>
<dbReference type="KEGG" id="spar:SPRG_00198"/>
<dbReference type="InterPro" id="IPR044554">
    <property type="entry name" value="ANAPC2"/>
</dbReference>
<evidence type="ECO:0000256" key="6">
    <source>
        <dbReference type="PROSITE-ProRule" id="PRU00330"/>
    </source>
</evidence>
<evidence type="ECO:0000256" key="3">
    <source>
        <dbReference type="ARBA" id="ARBA00022776"/>
    </source>
</evidence>
<dbReference type="InterPro" id="IPR016158">
    <property type="entry name" value="Cullin_homology"/>
</dbReference>
<comment type="similarity">
    <text evidence="6">Belongs to the cullin family.</text>
</comment>
<evidence type="ECO:0000256" key="7">
    <source>
        <dbReference type="SAM" id="MobiDB-lite"/>
    </source>
</evidence>
<dbReference type="Gene3D" id="1.20.1310.10">
    <property type="entry name" value="Cullin Repeats"/>
    <property type="match status" value="1"/>
</dbReference>
<dbReference type="PROSITE" id="PS50069">
    <property type="entry name" value="CULLIN_2"/>
    <property type="match status" value="1"/>
</dbReference>
<dbReference type="AlphaFoldDB" id="A0A067CXC3"/>
<organism evidence="9 10">
    <name type="scientific">Saprolegnia parasitica (strain CBS 223.65)</name>
    <dbReference type="NCBI Taxonomy" id="695850"/>
    <lineage>
        <taxon>Eukaryota</taxon>
        <taxon>Sar</taxon>
        <taxon>Stramenopiles</taxon>
        <taxon>Oomycota</taxon>
        <taxon>Saprolegniomycetes</taxon>
        <taxon>Saprolegniales</taxon>
        <taxon>Saprolegniaceae</taxon>
        <taxon>Saprolegnia</taxon>
    </lineage>
</organism>
<dbReference type="SMART" id="SM01013">
    <property type="entry name" value="APC2"/>
    <property type="match status" value="1"/>
</dbReference>
<dbReference type="RefSeq" id="XP_012193695.1">
    <property type="nucleotide sequence ID" value="XM_012338305.1"/>
</dbReference>
<gene>
    <name evidence="9" type="ORF">SPRG_00198</name>
</gene>
<keyword evidence="2" id="KW-0132">Cell division</keyword>
<dbReference type="STRING" id="695850.A0A067CXC3"/>
<dbReference type="InterPro" id="IPR036390">
    <property type="entry name" value="WH_DNA-bd_sf"/>
</dbReference>
<dbReference type="GO" id="GO:0070979">
    <property type="term" value="P:protein K11-linked ubiquitination"/>
    <property type="evidence" value="ECO:0007669"/>
    <property type="project" value="TreeGrafter"/>
</dbReference>
<evidence type="ECO:0000256" key="2">
    <source>
        <dbReference type="ARBA" id="ARBA00022618"/>
    </source>
</evidence>
<evidence type="ECO:0000256" key="4">
    <source>
        <dbReference type="ARBA" id="ARBA00022786"/>
    </source>
</evidence>
<dbReference type="GeneID" id="24122850"/>
<keyword evidence="4" id="KW-0833">Ubl conjugation pathway</keyword>
<dbReference type="SUPFAM" id="SSF46785">
    <property type="entry name" value="Winged helix' DNA-binding domain"/>
    <property type="match status" value="1"/>
</dbReference>
<dbReference type="GO" id="GO:0006511">
    <property type="term" value="P:ubiquitin-dependent protein catabolic process"/>
    <property type="evidence" value="ECO:0007669"/>
    <property type="project" value="InterPro"/>
</dbReference>
<dbReference type="Proteomes" id="UP000030745">
    <property type="component" value="Unassembled WGS sequence"/>
</dbReference>
<dbReference type="PANTHER" id="PTHR45957">
    <property type="entry name" value="ANAPHASE-PROMOTING COMPLEX SUBUNIT 2"/>
    <property type="match status" value="1"/>
</dbReference>
<sequence length="673" mass="75307">MASLASLAGLAAYPFQSQRMLVECQTQIFRDHSAGQFWALVAGGAADAVPPALAYAVQTIQNLEEVAAFLQATTIHARPIISLLKAHFRAILFHDAEQATVFMRALEALGTALIASSGAAHGMTMALLRDQLQYLEWLQLTQPSLLHVFLRQIDMRVESTCRGEFEVPLLEKTLAWVENTLLPDGETLLVGRTTSPRDVLRLHTYKAFGCLRMEELFSMVKAFPDSIPAIADLTNTIAITHQQRDLIAIFCRAITSRLLQPGVATSAIIVLYTRMIKTFRILDQRGVLLEGVSGLIDEYLKKRKDTIRCIVASLTDDQHGDLFEELRRDGLVDTTAESDDDDEEDPETWQPDPIEADPKKTARSRAHDDILSILVNIYGSKELFVNEYRLMLADRLLVNRDYNTDRDLRTLELLKLRFGDESLQPCDIMVKDVEESKRVQANLTSIVDATIVSQHFWPPFQAEDVVLHEQLSHAIDAYKASYHVLKNPRTLEWMHSLGSVDLELELNGHTVPFTCSPIQASILMHFESKETWTVPDLALAMELDDAALRRHARFWVHHSVLSLVGAVLTLQSGTFSPRATSAPAVDDDDPIESAVSSDLQLEQEIEVLQSYIIGMLSNFESLPLTRIHTMLTTFARSGPTPYDKTTGELAAILRALVARGRLEYVGGQYQLHK</sequence>
<dbReference type="GO" id="GO:0051301">
    <property type="term" value="P:cell division"/>
    <property type="evidence" value="ECO:0007669"/>
    <property type="project" value="UniProtKB-KW"/>
</dbReference>
<feature type="compositionally biased region" description="Acidic residues" evidence="7">
    <location>
        <begin position="336"/>
        <end position="347"/>
    </location>
</feature>
<dbReference type="InterPro" id="IPR036317">
    <property type="entry name" value="Cullin_homology_sf"/>
</dbReference>
<name>A0A067CXC3_SAPPC</name>
<dbReference type="SUPFAM" id="SSF75632">
    <property type="entry name" value="Cullin homology domain"/>
    <property type="match status" value="1"/>
</dbReference>